<dbReference type="PANTHER" id="PTHR20854">
    <property type="entry name" value="INOSITOL MONOPHOSPHATASE"/>
    <property type="match status" value="1"/>
</dbReference>
<comment type="caution">
    <text evidence="2">The sequence shown here is derived from an EMBL/GenBank/DDBJ whole genome shotgun (WGS) entry which is preliminary data.</text>
</comment>
<dbReference type="Gene3D" id="3.40.190.80">
    <property type="match status" value="1"/>
</dbReference>
<organism evidence="2 3">
    <name type="scientific">Pelagibacter ubique</name>
    <dbReference type="NCBI Taxonomy" id="198252"/>
    <lineage>
        <taxon>Bacteria</taxon>
        <taxon>Pseudomonadati</taxon>
        <taxon>Pseudomonadota</taxon>
        <taxon>Alphaproteobacteria</taxon>
        <taxon>Candidatus Pelagibacterales</taxon>
        <taxon>Candidatus Pelagibacteraceae</taxon>
        <taxon>Candidatus Pelagibacter</taxon>
    </lineage>
</organism>
<dbReference type="PANTHER" id="PTHR20854:SF4">
    <property type="entry name" value="INOSITOL-1-MONOPHOSPHATASE-RELATED"/>
    <property type="match status" value="1"/>
</dbReference>
<dbReference type="Pfam" id="PF00459">
    <property type="entry name" value="Inositol_P"/>
    <property type="match status" value="1"/>
</dbReference>
<keyword evidence="3" id="KW-1185">Reference proteome</keyword>
<protein>
    <submittedName>
        <fullName evidence="2">Myo-inositol-1(Or 4)-monophosphatase</fullName>
    </submittedName>
</protein>
<reference evidence="2 3" key="1">
    <citation type="submission" date="2019-07" db="EMBL/GenBank/DDBJ databases">
        <title>SAR11 Genome Evolution.</title>
        <authorList>
            <person name="Giovannoni S."/>
        </authorList>
    </citation>
    <scope>NUCLEOTIDE SEQUENCE [LARGE SCALE GENOMIC DNA]</scope>
    <source>
        <strain evidence="2 3">HTCC9565</strain>
    </source>
</reference>
<dbReference type="SUPFAM" id="SSF56655">
    <property type="entry name" value="Carbohydrate phosphatase"/>
    <property type="match status" value="1"/>
</dbReference>
<dbReference type="InterPro" id="IPR000760">
    <property type="entry name" value="Inositol_monophosphatase-like"/>
</dbReference>
<name>A0ABX1T0Z1_PELUQ</name>
<dbReference type="Proteomes" id="UP001166004">
    <property type="component" value="Unassembled WGS sequence"/>
</dbReference>
<dbReference type="Gene3D" id="3.30.540.10">
    <property type="entry name" value="Fructose-1,6-Bisphosphatase, subunit A, domain 1"/>
    <property type="match status" value="1"/>
</dbReference>
<dbReference type="RefSeq" id="WP_169036290.1">
    <property type="nucleotide sequence ID" value="NZ_LANA01000002.1"/>
</dbReference>
<dbReference type="PRINTS" id="PR00377">
    <property type="entry name" value="IMPHPHTASES"/>
</dbReference>
<evidence type="ECO:0000256" key="1">
    <source>
        <dbReference type="ARBA" id="ARBA00009759"/>
    </source>
</evidence>
<dbReference type="EMBL" id="LANA01000002">
    <property type="protein sequence ID" value="NMN67783.1"/>
    <property type="molecule type" value="Genomic_DNA"/>
</dbReference>
<sequence>MNLLNTKEYKIYSSFLNTLAKDLNKFYYSKLNKAFKVSNKLKSKGYDPVTTSDIAFEKFIRLKIKKKFPNHQVIGEEFGYKKSTSDYTWIIDPIDGTRSFVIGNPTWSNLISLNFKGNPVVGLANFPILNKYYLNFNSKSSFVFENSKKRKISVSKNISFNQIKVSGAFHGAISLKQQMKIPKVLKLMQFPTADALSYSHLCEGKIDVVFQATNKIWDIHPLIPIIRAAGGVVTTWENKDAVNAGSILVSANQSLHNKMLKLLKPISK</sequence>
<comment type="similarity">
    <text evidence="1">Belongs to the inositol monophosphatase superfamily.</text>
</comment>
<accession>A0ABX1T0Z1</accession>
<evidence type="ECO:0000313" key="2">
    <source>
        <dbReference type="EMBL" id="NMN67783.1"/>
    </source>
</evidence>
<evidence type="ECO:0000313" key="3">
    <source>
        <dbReference type="Proteomes" id="UP001166004"/>
    </source>
</evidence>
<proteinExistence type="inferred from homology"/>
<gene>
    <name evidence="2" type="ORF">VP91_00009320</name>
</gene>